<dbReference type="Pfam" id="PF14332">
    <property type="entry name" value="DUF4388"/>
    <property type="match status" value="1"/>
</dbReference>
<name>A0A563W0P1_9CYAN</name>
<sequence length="301" mass="33778">MGISGSLQDFSLPEILQIIDNGSKSGRLSITSSLKGKALQNQGTNDLWFKNGNFVALSNPFKYNNLLSLIKKENIISSKNIVKLYSLEREISIPLGEYCLQQSLLSVERVNQLLENQLKEVYSLFELDDGWFFFDDADSNNQVSEPKESFPLMEMTGKKCDTLTISLQGMRSLSKLDNRLTEQMPEPNSGLIKLEDNLNCKLLPIEACLWDDANGKMSLKKIAQKTLFEIQDLQTTALRLILIGLLEEVPVSREEPQTYAAPSLERKLALSSTNSMVKTKSQGKVSNSLLGNLVDFLRNNF</sequence>
<dbReference type="Proteomes" id="UP000320055">
    <property type="component" value="Unassembled WGS sequence"/>
</dbReference>
<dbReference type="OrthoDB" id="424057at2"/>
<accession>A0A563W0P1</accession>
<reference evidence="2 3" key="1">
    <citation type="submission" date="2019-01" db="EMBL/GenBank/DDBJ databases">
        <authorList>
            <person name="Brito A."/>
        </authorList>
    </citation>
    <scope>NUCLEOTIDE SEQUENCE [LARGE SCALE GENOMIC DNA]</scope>
    <source>
        <strain evidence="2">1</strain>
    </source>
</reference>
<proteinExistence type="predicted"/>
<gene>
    <name evidence="2" type="ORF">H1P_580006</name>
</gene>
<protein>
    <recommendedName>
        <fullName evidence="1">PatA-like N-terminal domain-containing protein</fullName>
    </recommendedName>
</protein>
<evidence type="ECO:0000313" key="3">
    <source>
        <dbReference type="Proteomes" id="UP000320055"/>
    </source>
</evidence>
<keyword evidence="3" id="KW-1185">Reference proteome</keyword>
<dbReference type="InterPro" id="IPR025497">
    <property type="entry name" value="PatA-like_N"/>
</dbReference>
<dbReference type="RefSeq" id="WP_144866944.1">
    <property type="nucleotide sequence ID" value="NZ_LR213817.1"/>
</dbReference>
<dbReference type="AlphaFoldDB" id="A0A563W0P1"/>
<organism evidence="2 3">
    <name type="scientific">Hyella patelloides LEGE 07179</name>
    <dbReference type="NCBI Taxonomy" id="945734"/>
    <lineage>
        <taxon>Bacteria</taxon>
        <taxon>Bacillati</taxon>
        <taxon>Cyanobacteriota</taxon>
        <taxon>Cyanophyceae</taxon>
        <taxon>Pleurocapsales</taxon>
        <taxon>Hyellaceae</taxon>
        <taxon>Hyella</taxon>
    </lineage>
</organism>
<dbReference type="EMBL" id="CAACVJ010000534">
    <property type="protein sequence ID" value="VEP17259.1"/>
    <property type="molecule type" value="Genomic_DNA"/>
</dbReference>
<evidence type="ECO:0000259" key="1">
    <source>
        <dbReference type="Pfam" id="PF14332"/>
    </source>
</evidence>
<evidence type="ECO:0000313" key="2">
    <source>
        <dbReference type="EMBL" id="VEP17259.1"/>
    </source>
</evidence>
<feature type="domain" description="PatA-like N-terminal" evidence="1">
    <location>
        <begin position="4"/>
        <end position="151"/>
    </location>
</feature>